<gene>
    <name evidence="2" type="ORF">pmac_cds_516</name>
</gene>
<accession>A0A2U7UFI0</accession>
<reference evidence="2" key="1">
    <citation type="journal article" date="2018" name="Nat. Commun.">
        <title>Diversity and evolution of the emerging Pandoraviridae family.</title>
        <authorList>
            <person name="Legendre M."/>
            <person name="Fabre E."/>
            <person name="Poirot O."/>
            <person name="Jeudy S."/>
            <person name="Lartigue A."/>
            <person name="Alempic J.M."/>
            <person name="Beucher L."/>
            <person name="Philippe N."/>
            <person name="Bertaux L."/>
            <person name="Christo-Foroux E."/>
            <person name="Labadie K."/>
            <person name="Coute Y."/>
            <person name="Abergel C."/>
            <person name="Claverie J.M."/>
        </authorList>
    </citation>
    <scope>NUCLEOTIDE SEQUENCE [LARGE SCALE GENOMIC DNA]</scope>
    <source>
        <strain evidence="2">Macleodensis</strain>
    </source>
</reference>
<dbReference type="RefSeq" id="YP_009481200.1">
    <property type="nucleotide sequence ID" value="NC_037665.1"/>
</dbReference>
<feature type="region of interest" description="Disordered" evidence="1">
    <location>
        <begin position="326"/>
        <end position="359"/>
    </location>
</feature>
<evidence type="ECO:0000256" key="1">
    <source>
        <dbReference type="SAM" id="MobiDB-lite"/>
    </source>
</evidence>
<dbReference type="EMBL" id="MG011691">
    <property type="protein sequence ID" value="AVK77204.1"/>
    <property type="molecule type" value="Genomic_DNA"/>
</dbReference>
<organism evidence="2">
    <name type="scientific">Pandoravirus macleodensis</name>
    <dbReference type="NCBI Taxonomy" id="2107707"/>
    <lineage>
        <taxon>Viruses</taxon>
        <taxon>Pandoravirus</taxon>
    </lineage>
</organism>
<dbReference type="Proteomes" id="UP000249758">
    <property type="component" value="Segment"/>
</dbReference>
<evidence type="ECO:0000313" key="2">
    <source>
        <dbReference type="EMBL" id="AVK77204.1"/>
    </source>
</evidence>
<sequence>MRRRRSDDALWGQGARLCAAARSGAVLGPQDAALLDQIAREAAPGVCVSTTLPQSPCDVLAAAAGSDWVREVDTWVDRLRWSLPGAPAASGTPIGYEPMAKRPRIDAGSTGALLGPNETAGPTAPMMPTYRPVRVPARPPLAVLRAMLPGVPEALLPYVALPDDVDVAPHTVDPDTTTIARRPPLFDVGRATRPTALPDDMDIPPSTDPLVESDSAPYQERVPFDVQDLIMRRLIETDPQSALALAGTSTRQASLLADRIERARQRAAAQSLADFGQPTGAIGDYLRARTAFGGDPRDAPLAIALCLMEAFVRFLFAHHWAIGSASQSTQEIDTEKDTRQDAAGGDGRSPPREGDHSFNYGSHLVDQVAADPRLGTLRDRARAWYQWIETPGRELSPGEPGANRGPVQVLMEEYASPGKPYNGPLAEPLRTPIAVATDGEREGPARGQFQPLAVFWAPRHTRTTHKVRQLIDDGRWGRTHGEAWEWARHSMGAYPDEFINAGVRQYLRGPCALVARGTPLAMPDFTSVFNVQFAFRPGTVRDMLYARMASPAIERLLA</sequence>
<proteinExistence type="predicted"/>
<dbReference type="KEGG" id="vg:36841659"/>
<protein>
    <submittedName>
        <fullName evidence="2">Uncharacterized protein</fullName>
    </submittedName>
</protein>
<name>A0A2U7UFI0_9VIRU</name>
<dbReference type="GeneID" id="36841659"/>